<protein>
    <submittedName>
        <fullName evidence="1">Uncharacterized protein</fullName>
    </submittedName>
</protein>
<dbReference type="HOGENOM" id="CLU_2486626_0_0_1"/>
<dbReference type="EnsemblPlants" id="LPERR04G23220.1">
    <property type="protein sequence ID" value="LPERR04G23220.1"/>
    <property type="gene ID" value="LPERR04G23220"/>
</dbReference>
<sequence length="87" mass="10176">MQLLSSRHLAEDEENKKIQWHAVHAFTVTRDREKENKKGYPSDMHALQFVGTNPQREHQNGDQGKSSKPVCDFLWFTAMTRSTPQHR</sequence>
<evidence type="ECO:0000313" key="1">
    <source>
        <dbReference type="EnsemblPlants" id="LPERR04G23220.1"/>
    </source>
</evidence>
<dbReference type="STRING" id="77586.A0A0D9WAD8"/>
<reference evidence="1 2" key="1">
    <citation type="submission" date="2012-08" db="EMBL/GenBank/DDBJ databases">
        <title>Oryza genome evolution.</title>
        <authorList>
            <person name="Wing R.A."/>
        </authorList>
    </citation>
    <scope>NUCLEOTIDE SEQUENCE</scope>
</reference>
<proteinExistence type="predicted"/>
<reference evidence="1" key="3">
    <citation type="submission" date="2015-04" db="UniProtKB">
        <authorList>
            <consortium name="EnsemblPlants"/>
        </authorList>
    </citation>
    <scope>IDENTIFICATION</scope>
</reference>
<keyword evidence="2" id="KW-1185">Reference proteome</keyword>
<reference evidence="2" key="2">
    <citation type="submission" date="2013-12" db="EMBL/GenBank/DDBJ databases">
        <authorList>
            <person name="Yu Y."/>
            <person name="Lee S."/>
            <person name="de Baynast K."/>
            <person name="Wissotski M."/>
            <person name="Liu L."/>
            <person name="Talag J."/>
            <person name="Goicoechea J."/>
            <person name="Angelova A."/>
            <person name="Jetty R."/>
            <person name="Kudrna D."/>
            <person name="Golser W."/>
            <person name="Rivera L."/>
            <person name="Zhang J."/>
            <person name="Wing R."/>
        </authorList>
    </citation>
    <scope>NUCLEOTIDE SEQUENCE</scope>
</reference>
<accession>A0A0D9WAD8</accession>
<evidence type="ECO:0000313" key="2">
    <source>
        <dbReference type="Proteomes" id="UP000032180"/>
    </source>
</evidence>
<organism evidence="1 2">
    <name type="scientific">Leersia perrieri</name>
    <dbReference type="NCBI Taxonomy" id="77586"/>
    <lineage>
        <taxon>Eukaryota</taxon>
        <taxon>Viridiplantae</taxon>
        <taxon>Streptophyta</taxon>
        <taxon>Embryophyta</taxon>
        <taxon>Tracheophyta</taxon>
        <taxon>Spermatophyta</taxon>
        <taxon>Magnoliopsida</taxon>
        <taxon>Liliopsida</taxon>
        <taxon>Poales</taxon>
        <taxon>Poaceae</taxon>
        <taxon>BOP clade</taxon>
        <taxon>Oryzoideae</taxon>
        <taxon>Oryzeae</taxon>
        <taxon>Oryzinae</taxon>
        <taxon>Leersia</taxon>
    </lineage>
</organism>
<dbReference type="Proteomes" id="UP000032180">
    <property type="component" value="Chromosome 4"/>
</dbReference>
<name>A0A0D9WAD8_9ORYZ</name>
<dbReference type="Gramene" id="LPERR04G23220.1">
    <property type="protein sequence ID" value="LPERR04G23220.1"/>
    <property type="gene ID" value="LPERR04G23220"/>
</dbReference>
<dbReference type="AlphaFoldDB" id="A0A0D9WAD8"/>